<proteinExistence type="predicted"/>
<dbReference type="Proteomes" id="UP001176940">
    <property type="component" value="Unassembled WGS sequence"/>
</dbReference>
<gene>
    <name evidence="2" type="ORF">RIMI_LOCUS5503646</name>
</gene>
<accession>A0ABN9L578</accession>
<feature type="signal peptide" evidence="1">
    <location>
        <begin position="1"/>
        <end position="26"/>
    </location>
</feature>
<dbReference type="EMBL" id="CAUEEQ010009439">
    <property type="protein sequence ID" value="CAJ0933393.1"/>
    <property type="molecule type" value="Genomic_DNA"/>
</dbReference>
<name>A0ABN9L578_9NEOB</name>
<protein>
    <submittedName>
        <fullName evidence="2">Uncharacterized protein</fullName>
    </submittedName>
</protein>
<sequence length="73" mass="8092">MEMPRQLVHFLLLHFVALYLCVQGGGKPLSRSSVYSTLHLQGNRTTKELGDLELKYDATTSTTPLTANNLVTT</sequence>
<comment type="caution">
    <text evidence="2">The sequence shown here is derived from an EMBL/GenBank/DDBJ whole genome shotgun (WGS) entry which is preliminary data.</text>
</comment>
<organism evidence="2 3">
    <name type="scientific">Ranitomeya imitator</name>
    <name type="common">mimic poison frog</name>
    <dbReference type="NCBI Taxonomy" id="111125"/>
    <lineage>
        <taxon>Eukaryota</taxon>
        <taxon>Metazoa</taxon>
        <taxon>Chordata</taxon>
        <taxon>Craniata</taxon>
        <taxon>Vertebrata</taxon>
        <taxon>Euteleostomi</taxon>
        <taxon>Amphibia</taxon>
        <taxon>Batrachia</taxon>
        <taxon>Anura</taxon>
        <taxon>Neobatrachia</taxon>
        <taxon>Hyloidea</taxon>
        <taxon>Dendrobatidae</taxon>
        <taxon>Dendrobatinae</taxon>
        <taxon>Ranitomeya</taxon>
    </lineage>
</organism>
<feature type="chain" id="PRO_5046808940" evidence="1">
    <location>
        <begin position="27"/>
        <end position="73"/>
    </location>
</feature>
<evidence type="ECO:0000313" key="3">
    <source>
        <dbReference type="Proteomes" id="UP001176940"/>
    </source>
</evidence>
<evidence type="ECO:0000313" key="2">
    <source>
        <dbReference type="EMBL" id="CAJ0933393.1"/>
    </source>
</evidence>
<keyword evidence="3" id="KW-1185">Reference proteome</keyword>
<keyword evidence="1" id="KW-0732">Signal</keyword>
<reference evidence="2" key="1">
    <citation type="submission" date="2023-07" db="EMBL/GenBank/DDBJ databases">
        <authorList>
            <person name="Stuckert A."/>
        </authorList>
    </citation>
    <scope>NUCLEOTIDE SEQUENCE</scope>
</reference>
<evidence type="ECO:0000256" key="1">
    <source>
        <dbReference type="SAM" id="SignalP"/>
    </source>
</evidence>